<proteinExistence type="predicted"/>
<reference evidence="1 2" key="2">
    <citation type="journal article" date="2010" name="Stand. Genomic Sci.">
        <title>Complete genome sequence of Chitinophaga pinensis type strain (UQM 2034).</title>
        <authorList>
            <person name="Glavina Del Rio T."/>
            <person name="Abt B."/>
            <person name="Spring S."/>
            <person name="Lapidus A."/>
            <person name="Nolan M."/>
            <person name="Tice H."/>
            <person name="Copeland A."/>
            <person name="Cheng J.F."/>
            <person name="Chen F."/>
            <person name="Bruce D."/>
            <person name="Goodwin L."/>
            <person name="Pitluck S."/>
            <person name="Ivanova N."/>
            <person name="Mavromatis K."/>
            <person name="Mikhailova N."/>
            <person name="Pati A."/>
            <person name="Chen A."/>
            <person name="Palaniappan K."/>
            <person name="Land M."/>
            <person name="Hauser L."/>
            <person name="Chang Y.J."/>
            <person name="Jeffries C.D."/>
            <person name="Chain P."/>
            <person name="Saunders E."/>
            <person name="Detter J.C."/>
            <person name="Brettin T."/>
            <person name="Rohde M."/>
            <person name="Goker M."/>
            <person name="Bristow J."/>
            <person name="Eisen J.A."/>
            <person name="Markowitz V."/>
            <person name="Hugenholtz P."/>
            <person name="Kyrpides N.C."/>
            <person name="Klenk H.P."/>
            <person name="Lucas S."/>
        </authorList>
    </citation>
    <scope>NUCLEOTIDE SEQUENCE [LARGE SCALE GENOMIC DNA]</scope>
    <source>
        <strain evidence="2">ATCC 43595 / DSM 2588 / LMG 13176 / NBRC 15968 / NCIMB 11800 / UQM 2034</strain>
    </source>
</reference>
<dbReference type="OrthoDB" id="676604at2"/>
<organism evidence="1 2">
    <name type="scientific">Chitinophaga pinensis (strain ATCC 43595 / DSM 2588 / LMG 13176 / NBRC 15968 / NCIMB 11800 / UQM 2034)</name>
    <dbReference type="NCBI Taxonomy" id="485918"/>
    <lineage>
        <taxon>Bacteria</taxon>
        <taxon>Pseudomonadati</taxon>
        <taxon>Bacteroidota</taxon>
        <taxon>Chitinophagia</taxon>
        <taxon>Chitinophagales</taxon>
        <taxon>Chitinophagaceae</taxon>
        <taxon>Chitinophaga</taxon>
    </lineage>
</organism>
<dbReference type="RefSeq" id="WP_012792375.1">
    <property type="nucleotide sequence ID" value="NC_013132.1"/>
</dbReference>
<dbReference type="EMBL" id="CP001699">
    <property type="protein sequence ID" value="ACU62207.1"/>
    <property type="molecule type" value="Genomic_DNA"/>
</dbReference>
<dbReference type="Proteomes" id="UP000002215">
    <property type="component" value="Chromosome"/>
</dbReference>
<evidence type="ECO:0000313" key="2">
    <source>
        <dbReference type="Proteomes" id="UP000002215"/>
    </source>
</evidence>
<name>A0A979G7T3_CHIPD</name>
<dbReference type="AlphaFoldDB" id="A0A979G7T3"/>
<dbReference type="KEGG" id="cpi:Cpin_4772"/>
<sequence>MAETNNPLFTGIKVSKQLSDKKFVIRRRKGKYFLSKYPDMSNVKPSPLQVQGKSRFAQAVKYAQEIVKDPVRKAAYKAHPGCSVYHSAIKDYMQK</sequence>
<gene>
    <name evidence="1" type="ordered locus">Cpin_4772</name>
</gene>
<protein>
    <submittedName>
        <fullName evidence="1">Uncharacterized protein</fullName>
    </submittedName>
</protein>
<accession>A0A979G7T3</accession>
<evidence type="ECO:0000313" key="1">
    <source>
        <dbReference type="EMBL" id="ACU62207.1"/>
    </source>
</evidence>
<reference evidence="2" key="1">
    <citation type="submission" date="2009-08" db="EMBL/GenBank/DDBJ databases">
        <title>The complete genome of Chitinophaga pinensis DSM 2588.</title>
        <authorList>
            <consortium name="US DOE Joint Genome Institute (JGI-PGF)"/>
            <person name="Lucas S."/>
            <person name="Copeland A."/>
            <person name="Lapidus A."/>
            <person name="Glavina del Rio T."/>
            <person name="Dalin E."/>
            <person name="Tice H."/>
            <person name="Bruce D."/>
            <person name="Goodwin L."/>
            <person name="Pitluck S."/>
            <person name="Kyrpides N."/>
            <person name="Mavromatis K."/>
            <person name="Ivanova N."/>
            <person name="Mikhailova N."/>
            <person name="Sims D."/>
            <person name="Meinche L."/>
            <person name="Brettin T."/>
            <person name="Detter J.C."/>
            <person name="Han C."/>
            <person name="Larimer F."/>
            <person name="Land M."/>
            <person name="Hauser L."/>
            <person name="Markowitz V."/>
            <person name="Cheng J.-F."/>
            <person name="Hugenholtz P."/>
            <person name="Woyke T."/>
            <person name="Wu D."/>
            <person name="Spring S."/>
            <person name="Klenk H.-P."/>
            <person name="Eisen J.A."/>
        </authorList>
    </citation>
    <scope>NUCLEOTIDE SEQUENCE [LARGE SCALE GENOMIC DNA]</scope>
    <source>
        <strain evidence="2">ATCC 43595 / DSM 2588 / LMG 13176 / NBRC 15968 / NCIMB 11800 / UQM 2034</strain>
    </source>
</reference>